<dbReference type="RefSeq" id="WP_126573552.1">
    <property type="nucleotide sequence ID" value="NZ_RXZH01000002.1"/>
</dbReference>
<protein>
    <submittedName>
        <fullName evidence="8">EscR/YscR/HrcR family type III secretion system export apparatus protein</fullName>
    </submittedName>
</protein>
<evidence type="ECO:0000256" key="1">
    <source>
        <dbReference type="ARBA" id="ARBA00004651"/>
    </source>
</evidence>
<name>A0A3S0MJY1_9VIBR</name>
<dbReference type="Pfam" id="PF00813">
    <property type="entry name" value="FliP"/>
    <property type="match status" value="1"/>
</dbReference>
<gene>
    <name evidence="8" type="ORF">EJ063_07505</name>
</gene>
<dbReference type="InterPro" id="IPR005838">
    <property type="entry name" value="T3SS_IM_P"/>
</dbReference>
<evidence type="ECO:0000313" key="8">
    <source>
        <dbReference type="EMBL" id="RTZ16633.1"/>
    </source>
</evidence>
<comment type="caution">
    <text evidence="8">The sequence shown here is derived from an EMBL/GenBank/DDBJ whole genome shotgun (WGS) entry which is preliminary data.</text>
</comment>
<evidence type="ECO:0000256" key="7">
    <source>
        <dbReference type="SAM" id="Phobius"/>
    </source>
</evidence>
<accession>A0A3S0MJY1</accession>
<dbReference type="GO" id="GO:0005886">
    <property type="term" value="C:plasma membrane"/>
    <property type="evidence" value="ECO:0007669"/>
    <property type="project" value="UniProtKB-SubCell"/>
</dbReference>
<evidence type="ECO:0000256" key="3">
    <source>
        <dbReference type="ARBA" id="ARBA00022475"/>
    </source>
</evidence>
<evidence type="ECO:0000256" key="6">
    <source>
        <dbReference type="ARBA" id="ARBA00023136"/>
    </source>
</evidence>
<comment type="similarity">
    <text evidence="2">Belongs to the FliP/MopC/SpaP family.</text>
</comment>
<evidence type="ECO:0000256" key="5">
    <source>
        <dbReference type="ARBA" id="ARBA00022989"/>
    </source>
</evidence>
<keyword evidence="4 7" id="KW-0812">Transmembrane</keyword>
<dbReference type="AlphaFoldDB" id="A0A3S0MJY1"/>
<reference evidence="8 9" key="1">
    <citation type="submission" date="2018-12" db="EMBL/GenBank/DDBJ databases">
        <title>Vibrio sp. isolated from China Sea.</title>
        <authorList>
            <person name="Li Y."/>
        </authorList>
    </citation>
    <scope>NUCLEOTIDE SEQUENCE [LARGE SCALE GENOMIC DNA]</scope>
    <source>
        <strain evidence="8 9">BEI207</strain>
    </source>
</reference>
<keyword evidence="3" id="KW-1003">Cell membrane</keyword>
<dbReference type="PRINTS" id="PR01302">
    <property type="entry name" value="TYPE3IMPPROT"/>
</dbReference>
<feature type="transmembrane region" description="Helical" evidence="7">
    <location>
        <begin position="12"/>
        <end position="37"/>
    </location>
</feature>
<sequence>MITLLSPDNPYAGVNLVTLLVIVLLSTAFFICFSGFIKYSIVLNIIKNAIGTQQIPPGMVVNLLAGLMALNSIWPEVQLGLERIEPYFNAEMSNEEKEESKEILKDSNKLALFSIVTRAEEFFPELFEKSEIKAKKLLEIVDLPLQFNPEDKIFKYFIGSLIYDLYKGFELGLKLYIIFVSIDFLVAVILSGVGMTMLSPTVVSTPLKLSVFYFSDSWTVLFTVMQ</sequence>
<dbReference type="Proteomes" id="UP000268973">
    <property type="component" value="Unassembled WGS sequence"/>
</dbReference>
<keyword evidence="9" id="KW-1185">Reference proteome</keyword>
<proteinExistence type="inferred from homology"/>
<keyword evidence="6 7" id="KW-0472">Membrane</keyword>
<evidence type="ECO:0000313" key="9">
    <source>
        <dbReference type="Proteomes" id="UP000268973"/>
    </source>
</evidence>
<dbReference type="OrthoDB" id="6454126at2"/>
<feature type="transmembrane region" description="Helical" evidence="7">
    <location>
        <begin position="175"/>
        <end position="195"/>
    </location>
</feature>
<evidence type="ECO:0000256" key="4">
    <source>
        <dbReference type="ARBA" id="ARBA00022692"/>
    </source>
</evidence>
<keyword evidence="5 7" id="KW-1133">Transmembrane helix</keyword>
<dbReference type="PANTHER" id="PTHR30587:SF2">
    <property type="entry name" value="SURFACE PRESENTATION OF ANTIGENS PROTEIN SPAP"/>
    <property type="match status" value="1"/>
</dbReference>
<organism evidence="8 9">
    <name type="scientific">Vibrio aquaticus</name>
    <dbReference type="NCBI Taxonomy" id="2496559"/>
    <lineage>
        <taxon>Bacteria</taxon>
        <taxon>Pseudomonadati</taxon>
        <taxon>Pseudomonadota</taxon>
        <taxon>Gammaproteobacteria</taxon>
        <taxon>Vibrionales</taxon>
        <taxon>Vibrionaceae</taxon>
        <taxon>Vibrio</taxon>
    </lineage>
</organism>
<evidence type="ECO:0000256" key="2">
    <source>
        <dbReference type="ARBA" id="ARBA00006257"/>
    </source>
</evidence>
<dbReference type="EMBL" id="RXZH01000002">
    <property type="protein sequence ID" value="RTZ16633.1"/>
    <property type="molecule type" value="Genomic_DNA"/>
</dbReference>
<dbReference type="GO" id="GO:0009306">
    <property type="term" value="P:protein secretion"/>
    <property type="evidence" value="ECO:0007669"/>
    <property type="project" value="InterPro"/>
</dbReference>
<dbReference type="PANTHER" id="PTHR30587">
    <property type="entry name" value="FLAGELLAR BIOSYNTHETIC PROTEIN FLIP"/>
    <property type="match status" value="1"/>
</dbReference>
<comment type="subcellular location">
    <subcellularLocation>
        <location evidence="1">Cell membrane</location>
        <topology evidence="1">Multi-pass membrane protein</topology>
    </subcellularLocation>
</comment>